<keyword evidence="1" id="KW-0175">Coiled coil</keyword>
<keyword evidence="4" id="KW-1185">Reference proteome</keyword>
<dbReference type="OrthoDB" id="6360775at2759"/>
<accession>A0A5B7EW78</accession>
<name>A0A5B7EW78_PORTR</name>
<feature type="coiled-coil region" evidence="1">
    <location>
        <begin position="165"/>
        <end position="192"/>
    </location>
</feature>
<evidence type="ECO:0000313" key="4">
    <source>
        <dbReference type="Proteomes" id="UP000324222"/>
    </source>
</evidence>
<keyword evidence="2" id="KW-0732">Signal</keyword>
<sequence length="214" mass="23417">MWLARVAAVVGLCLGLDALDVPDTPDYLKCANGLFNQVQERLDTDMTALKDQLTGIQGLCAPAITQSTQLVSSPDNTLTLLEKIQVMEETINHMKGKLNAAATKDDLRETEVSISETVEAALTEIEGNVKGNLKEKDAKKLLNESVDVVVQSIGDLGQCASEDKVAAVQERVHEMEQNYMEKIERLEEMVKEILNFTRTPLPTLPPSTITPPGL</sequence>
<comment type="caution">
    <text evidence="3">The sequence shown here is derived from an EMBL/GenBank/DDBJ whole genome shotgun (WGS) entry which is preliminary data.</text>
</comment>
<proteinExistence type="predicted"/>
<gene>
    <name evidence="3" type="ORF">E2C01_030926</name>
</gene>
<feature type="signal peptide" evidence="2">
    <location>
        <begin position="1"/>
        <end position="18"/>
    </location>
</feature>
<evidence type="ECO:0000256" key="1">
    <source>
        <dbReference type="SAM" id="Coils"/>
    </source>
</evidence>
<reference evidence="3 4" key="1">
    <citation type="submission" date="2019-05" db="EMBL/GenBank/DDBJ databases">
        <title>Another draft genome of Portunus trituberculatus and its Hox gene families provides insights of decapod evolution.</title>
        <authorList>
            <person name="Jeong J.-H."/>
            <person name="Song I."/>
            <person name="Kim S."/>
            <person name="Choi T."/>
            <person name="Kim D."/>
            <person name="Ryu S."/>
            <person name="Kim W."/>
        </authorList>
    </citation>
    <scope>NUCLEOTIDE SEQUENCE [LARGE SCALE GENOMIC DNA]</scope>
    <source>
        <tissue evidence="3">Muscle</tissue>
    </source>
</reference>
<evidence type="ECO:0000256" key="2">
    <source>
        <dbReference type="SAM" id="SignalP"/>
    </source>
</evidence>
<dbReference type="Proteomes" id="UP000324222">
    <property type="component" value="Unassembled WGS sequence"/>
</dbReference>
<dbReference type="EMBL" id="VSRR010003785">
    <property type="protein sequence ID" value="MPC37446.1"/>
    <property type="molecule type" value="Genomic_DNA"/>
</dbReference>
<evidence type="ECO:0000313" key="3">
    <source>
        <dbReference type="EMBL" id="MPC37446.1"/>
    </source>
</evidence>
<dbReference type="AlphaFoldDB" id="A0A5B7EW78"/>
<protein>
    <submittedName>
        <fullName evidence="3">Uncharacterized protein</fullName>
    </submittedName>
</protein>
<feature type="chain" id="PRO_5022678921" evidence="2">
    <location>
        <begin position="19"/>
        <end position="214"/>
    </location>
</feature>
<organism evidence="3 4">
    <name type="scientific">Portunus trituberculatus</name>
    <name type="common">Swimming crab</name>
    <name type="synonym">Neptunus trituberculatus</name>
    <dbReference type="NCBI Taxonomy" id="210409"/>
    <lineage>
        <taxon>Eukaryota</taxon>
        <taxon>Metazoa</taxon>
        <taxon>Ecdysozoa</taxon>
        <taxon>Arthropoda</taxon>
        <taxon>Crustacea</taxon>
        <taxon>Multicrustacea</taxon>
        <taxon>Malacostraca</taxon>
        <taxon>Eumalacostraca</taxon>
        <taxon>Eucarida</taxon>
        <taxon>Decapoda</taxon>
        <taxon>Pleocyemata</taxon>
        <taxon>Brachyura</taxon>
        <taxon>Eubrachyura</taxon>
        <taxon>Portunoidea</taxon>
        <taxon>Portunidae</taxon>
        <taxon>Portuninae</taxon>
        <taxon>Portunus</taxon>
    </lineage>
</organism>